<keyword evidence="6" id="KW-1185">Reference proteome</keyword>
<dbReference type="InterPro" id="IPR050090">
    <property type="entry name" value="Tyrosine_recombinase_XerCD"/>
</dbReference>
<reference evidence="5 6" key="1">
    <citation type="submission" date="2016-05" db="EMBL/GenBank/DDBJ databases">
        <title>Paenibacillus oryzae. sp. nov., isolated from the rice root.</title>
        <authorList>
            <person name="Zhang J."/>
            <person name="Zhang X."/>
        </authorList>
    </citation>
    <scope>NUCLEOTIDE SEQUENCE [LARGE SCALE GENOMIC DNA]</scope>
    <source>
        <strain evidence="5 6">1DrF-4</strain>
    </source>
</reference>
<accession>A0A1A5YE79</accession>
<dbReference type="GO" id="GO:0015074">
    <property type="term" value="P:DNA integration"/>
    <property type="evidence" value="ECO:0007669"/>
    <property type="project" value="InterPro"/>
</dbReference>
<evidence type="ECO:0000313" key="5">
    <source>
        <dbReference type="EMBL" id="OBR63946.1"/>
    </source>
</evidence>
<sequence>MKRLLLDSPYYANWEKHTHLKDSAIYAYSRQFMKFEQYLSLDFEEELDFDKFYYDTVSETYRPIDTECIDGYIQFLKNRFQASKNTIFNNIVYLKHFFTLLHGLGMIKQNPMKNFPNPYYERRIIDRSLSIGECQRLFQAALKADPFVRKYFILFLLMTTTALRNREIIQLTLEQIDFERRVIMVNKGQKTTSEVVYIPDSLVDELERYIHHLVVVEWLKSGHSEVFFENNRPLSKEALNRIIKNFCLDAGIQKKVTAHSFRHTTAYLMQTSGIDIIAIKRQLRHKQLSTTLRYVPPVDAAKLLNDVCSDLLQ</sequence>
<dbReference type="GO" id="GO:0003677">
    <property type="term" value="F:DNA binding"/>
    <property type="evidence" value="ECO:0007669"/>
    <property type="project" value="UniProtKB-KW"/>
</dbReference>
<dbReference type="Proteomes" id="UP000092024">
    <property type="component" value="Unassembled WGS sequence"/>
</dbReference>
<keyword evidence="3" id="KW-0233">DNA recombination</keyword>
<keyword evidence="2" id="KW-0238">DNA-binding</keyword>
<dbReference type="InterPro" id="IPR011010">
    <property type="entry name" value="DNA_brk_join_enz"/>
</dbReference>
<gene>
    <name evidence="5" type="ORF">A7K91_11155</name>
</gene>
<dbReference type="Pfam" id="PF00589">
    <property type="entry name" value="Phage_integrase"/>
    <property type="match status" value="1"/>
</dbReference>
<dbReference type="SUPFAM" id="SSF56349">
    <property type="entry name" value="DNA breaking-rejoining enzymes"/>
    <property type="match status" value="1"/>
</dbReference>
<dbReference type="InterPro" id="IPR013762">
    <property type="entry name" value="Integrase-like_cat_sf"/>
</dbReference>
<evidence type="ECO:0000256" key="1">
    <source>
        <dbReference type="ARBA" id="ARBA00008857"/>
    </source>
</evidence>
<dbReference type="OrthoDB" id="9803188at2"/>
<comment type="similarity">
    <text evidence="1">Belongs to the 'phage' integrase family.</text>
</comment>
<organism evidence="5 6">
    <name type="scientific">Paenibacillus oryzae</name>
    <dbReference type="NCBI Taxonomy" id="1844972"/>
    <lineage>
        <taxon>Bacteria</taxon>
        <taxon>Bacillati</taxon>
        <taxon>Bacillota</taxon>
        <taxon>Bacilli</taxon>
        <taxon>Bacillales</taxon>
        <taxon>Paenibacillaceae</taxon>
        <taxon>Paenibacillus</taxon>
    </lineage>
</organism>
<evidence type="ECO:0000259" key="4">
    <source>
        <dbReference type="PROSITE" id="PS51898"/>
    </source>
</evidence>
<comment type="caution">
    <text evidence="5">The sequence shown here is derived from an EMBL/GenBank/DDBJ whole genome shotgun (WGS) entry which is preliminary data.</text>
</comment>
<evidence type="ECO:0000256" key="2">
    <source>
        <dbReference type="ARBA" id="ARBA00023125"/>
    </source>
</evidence>
<dbReference type="CDD" id="cd00397">
    <property type="entry name" value="DNA_BRE_C"/>
    <property type="match status" value="1"/>
</dbReference>
<dbReference type="PANTHER" id="PTHR30349">
    <property type="entry name" value="PHAGE INTEGRASE-RELATED"/>
    <property type="match status" value="1"/>
</dbReference>
<dbReference type="InterPro" id="IPR002104">
    <property type="entry name" value="Integrase_catalytic"/>
</dbReference>
<protein>
    <recommendedName>
        <fullName evidence="4">Tyr recombinase domain-containing protein</fullName>
    </recommendedName>
</protein>
<evidence type="ECO:0000256" key="3">
    <source>
        <dbReference type="ARBA" id="ARBA00023172"/>
    </source>
</evidence>
<dbReference type="GO" id="GO:0006310">
    <property type="term" value="P:DNA recombination"/>
    <property type="evidence" value="ECO:0007669"/>
    <property type="project" value="UniProtKB-KW"/>
</dbReference>
<dbReference type="STRING" id="1844972.A7K91_11155"/>
<dbReference type="RefSeq" id="WP_068685573.1">
    <property type="nucleotide sequence ID" value="NZ_LYPA01000068.1"/>
</dbReference>
<proteinExistence type="inferred from homology"/>
<dbReference type="Gene3D" id="1.10.443.10">
    <property type="entry name" value="Intergrase catalytic core"/>
    <property type="match status" value="1"/>
</dbReference>
<dbReference type="AlphaFoldDB" id="A0A1A5YE79"/>
<feature type="domain" description="Tyr recombinase" evidence="4">
    <location>
        <begin position="124"/>
        <end position="308"/>
    </location>
</feature>
<dbReference type="EMBL" id="LYPA01000068">
    <property type="protein sequence ID" value="OBR63946.1"/>
    <property type="molecule type" value="Genomic_DNA"/>
</dbReference>
<evidence type="ECO:0000313" key="6">
    <source>
        <dbReference type="Proteomes" id="UP000092024"/>
    </source>
</evidence>
<dbReference type="InterPro" id="IPR010998">
    <property type="entry name" value="Integrase_recombinase_N"/>
</dbReference>
<name>A0A1A5YE79_9BACL</name>
<dbReference type="PROSITE" id="PS51898">
    <property type="entry name" value="TYR_RECOMBINASE"/>
    <property type="match status" value="1"/>
</dbReference>
<dbReference type="Gene3D" id="1.10.150.130">
    <property type="match status" value="1"/>
</dbReference>
<dbReference type="PANTHER" id="PTHR30349:SF41">
    <property type="entry name" value="INTEGRASE_RECOMBINASE PROTEIN MJ0367-RELATED"/>
    <property type="match status" value="1"/>
</dbReference>